<dbReference type="GO" id="GO:1904680">
    <property type="term" value="F:peptide transmembrane transporter activity"/>
    <property type="evidence" value="ECO:0007669"/>
    <property type="project" value="InterPro"/>
</dbReference>
<keyword evidence="6 8" id="KW-0472">Membrane</keyword>
<dbReference type="PROSITE" id="PS01022">
    <property type="entry name" value="PTR2_1"/>
    <property type="match status" value="1"/>
</dbReference>
<evidence type="ECO:0000313" key="9">
    <source>
        <dbReference type="EMBL" id="QDG50348.1"/>
    </source>
</evidence>
<keyword evidence="3" id="KW-1003">Cell membrane</keyword>
<sequence>MADASRAEERKQFLGHPAGLFVLFLTELWERFSFYGMRALLVLYMTQELLFGDDFSYGIYGAYGALVYATPIIGGLIADRLLGFKRAIVLGGVLMVFGHFAMAFDQSTLAWLLGSAATPLDDNMLQVALGGFEFTLDTTWFLYSALALLILGNGFFKPNISSLVGRLYDDEDADDAKRDGGFTIFYMGINIGAFLAPLTCGYLGETYGWHYGFGLAGVGMTLGLILFLYFQDLLYGMGEPEDPEKLEKNVLPGLKMSHAIYIGSFLAVPVVAFVVTAQGIMSLLLGVLGLVVLAGMLVVAFKSDRVQRDRIFVILVLILFTTTFWAFFEQAGSSLTLYAERNIDRMILGWEVPASWFQSVNPAYIILLAPVFAWMWQKLEKKNLEPSTPIKFSLGLIQLGLGFAVIVAGATFAGDDGLVPVVFLMLGYLLHTTGELSLSPVGLSKVTQLAPKKLVGAVMGAWFLSSSFAHYIAALFAKLASPPEGVDVKELGPADTLPIYTDVFQTIAIIAIVVGVVCAMMTPILKKWMHGVR</sequence>
<protein>
    <submittedName>
        <fullName evidence="9">Peptide MFS transporter</fullName>
    </submittedName>
</protein>
<feature type="transmembrane region" description="Helical" evidence="8">
    <location>
        <begin position="388"/>
        <end position="412"/>
    </location>
</feature>
<feature type="transmembrane region" description="Helical" evidence="8">
    <location>
        <begin position="356"/>
        <end position="376"/>
    </location>
</feature>
<keyword evidence="10" id="KW-1185">Reference proteome</keyword>
<dbReference type="PROSITE" id="PS01023">
    <property type="entry name" value="PTR2_2"/>
    <property type="match status" value="1"/>
</dbReference>
<feature type="transmembrane region" description="Helical" evidence="8">
    <location>
        <begin position="418"/>
        <end position="442"/>
    </location>
</feature>
<feature type="transmembrane region" description="Helical" evidence="8">
    <location>
        <begin position="20"/>
        <end position="45"/>
    </location>
</feature>
<feature type="transmembrane region" description="Helical" evidence="8">
    <location>
        <begin position="57"/>
        <end position="78"/>
    </location>
</feature>
<evidence type="ECO:0000256" key="1">
    <source>
        <dbReference type="ARBA" id="ARBA00004651"/>
    </source>
</evidence>
<dbReference type="PANTHER" id="PTHR23517">
    <property type="entry name" value="RESISTANCE PROTEIN MDTM, PUTATIVE-RELATED-RELATED"/>
    <property type="match status" value="1"/>
</dbReference>
<dbReference type="Gene3D" id="1.20.1250.20">
    <property type="entry name" value="MFS general substrate transporter like domains"/>
    <property type="match status" value="1"/>
</dbReference>
<name>A0A4Y6PPV4_PERCE</name>
<evidence type="ECO:0000256" key="6">
    <source>
        <dbReference type="ARBA" id="ARBA00023136"/>
    </source>
</evidence>
<dbReference type="Proteomes" id="UP000315995">
    <property type="component" value="Chromosome"/>
</dbReference>
<evidence type="ECO:0000256" key="2">
    <source>
        <dbReference type="ARBA" id="ARBA00022448"/>
    </source>
</evidence>
<feature type="transmembrane region" description="Helical" evidence="8">
    <location>
        <begin position="503"/>
        <end position="525"/>
    </location>
</feature>
<evidence type="ECO:0000256" key="5">
    <source>
        <dbReference type="ARBA" id="ARBA00022989"/>
    </source>
</evidence>
<accession>A0A4Y6PPV4</accession>
<keyword evidence="5 8" id="KW-1133">Transmembrane helix</keyword>
<keyword evidence="4 7" id="KW-0812">Transmembrane</keyword>
<feature type="transmembrane region" description="Helical" evidence="8">
    <location>
        <begin position="311"/>
        <end position="328"/>
    </location>
</feature>
<keyword evidence="2 7" id="KW-0813">Transport</keyword>
<dbReference type="InterPro" id="IPR050171">
    <property type="entry name" value="MFS_Transporters"/>
</dbReference>
<dbReference type="Pfam" id="PF00854">
    <property type="entry name" value="PTR2"/>
    <property type="match status" value="1"/>
</dbReference>
<dbReference type="InterPro" id="IPR036259">
    <property type="entry name" value="MFS_trans_sf"/>
</dbReference>
<proteinExistence type="inferred from homology"/>
<dbReference type="CDD" id="cd17346">
    <property type="entry name" value="MFS_DtpA_like"/>
    <property type="match status" value="1"/>
</dbReference>
<dbReference type="OrthoDB" id="5351355at2"/>
<evidence type="ECO:0000256" key="7">
    <source>
        <dbReference type="RuleBase" id="RU003755"/>
    </source>
</evidence>
<accession>A0A5B8Y767</accession>
<dbReference type="InterPro" id="IPR000109">
    <property type="entry name" value="POT_fam"/>
</dbReference>
<dbReference type="InterPro" id="IPR005279">
    <property type="entry name" value="Dipep/tripep_permease"/>
</dbReference>
<feature type="transmembrane region" description="Helical" evidence="8">
    <location>
        <begin position="454"/>
        <end position="477"/>
    </location>
</feature>
<dbReference type="SUPFAM" id="SSF103473">
    <property type="entry name" value="MFS general substrate transporter"/>
    <property type="match status" value="1"/>
</dbReference>
<dbReference type="PANTHER" id="PTHR23517:SF15">
    <property type="entry name" value="PROTON-DEPENDENT OLIGOPEPTIDE FAMILY TRANSPORT PROTEIN"/>
    <property type="match status" value="1"/>
</dbReference>
<comment type="subcellular location">
    <subcellularLocation>
        <location evidence="1">Cell membrane</location>
        <topology evidence="1">Multi-pass membrane protein</topology>
    </subcellularLocation>
    <subcellularLocation>
        <location evidence="7">Membrane</location>
        <topology evidence="7">Multi-pass membrane protein</topology>
    </subcellularLocation>
</comment>
<feature type="transmembrane region" description="Helical" evidence="8">
    <location>
        <begin position="210"/>
        <end position="230"/>
    </location>
</feature>
<feature type="transmembrane region" description="Helical" evidence="8">
    <location>
        <begin position="281"/>
        <end position="299"/>
    </location>
</feature>
<dbReference type="InterPro" id="IPR018456">
    <property type="entry name" value="PTR2_symporter_CS"/>
</dbReference>
<evidence type="ECO:0000256" key="3">
    <source>
        <dbReference type="ARBA" id="ARBA00022475"/>
    </source>
</evidence>
<dbReference type="AlphaFoldDB" id="A0A4Y6PPV4"/>
<feature type="transmembrane region" description="Helical" evidence="8">
    <location>
        <begin position="87"/>
        <end position="104"/>
    </location>
</feature>
<gene>
    <name evidence="9" type="ORF">FIV42_06255</name>
</gene>
<evidence type="ECO:0000256" key="4">
    <source>
        <dbReference type="ARBA" id="ARBA00022692"/>
    </source>
</evidence>
<dbReference type="EMBL" id="CP041186">
    <property type="protein sequence ID" value="QDG50348.1"/>
    <property type="molecule type" value="Genomic_DNA"/>
</dbReference>
<dbReference type="GO" id="GO:0005886">
    <property type="term" value="C:plasma membrane"/>
    <property type="evidence" value="ECO:0007669"/>
    <property type="project" value="UniProtKB-SubCell"/>
</dbReference>
<dbReference type="GO" id="GO:0006857">
    <property type="term" value="P:oligopeptide transport"/>
    <property type="evidence" value="ECO:0007669"/>
    <property type="project" value="InterPro"/>
</dbReference>
<comment type="similarity">
    <text evidence="7">Belongs to the major facilitator superfamily. Proton-dependent oligopeptide transporter (POT/PTR) (TC 2.A.17) family.</text>
</comment>
<feature type="transmembrane region" description="Helical" evidence="8">
    <location>
        <begin position="140"/>
        <end position="156"/>
    </location>
</feature>
<feature type="transmembrane region" description="Helical" evidence="8">
    <location>
        <begin position="184"/>
        <end position="204"/>
    </location>
</feature>
<dbReference type="NCBIfam" id="TIGR00924">
    <property type="entry name" value="yjdL_sub1_fam"/>
    <property type="match status" value="1"/>
</dbReference>
<feature type="transmembrane region" description="Helical" evidence="8">
    <location>
        <begin position="258"/>
        <end position="275"/>
    </location>
</feature>
<dbReference type="RefSeq" id="WP_141196844.1">
    <property type="nucleotide sequence ID" value="NZ_CP041186.1"/>
</dbReference>
<reference evidence="9 10" key="1">
    <citation type="submission" date="2019-06" db="EMBL/GenBank/DDBJ databases">
        <title>Persicimonas caeni gen. nov., sp. nov., a predatory bacterium isolated from solar saltern.</title>
        <authorList>
            <person name="Wang S."/>
        </authorList>
    </citation>
    <scope>NUCLEOTIDE SEQUENCE [LARGE SCALE GENOMIC DNA]</scope>
    <source>
        <strain evidence="9 10">YN101</strain>
    </source>
</reference>
<evidence type="ECO:0000256" key="8">
    <source>
        <dbReference type="SAM" id="Phobius"/>
    </source>
</evidence>
<evidence type="ECO:0000313" key="10">
    <source>
        <dbReference type="Proteomes" id="UP000315995"/>
    </source>
</evidence>
<organism evidence="9 10">
    <name type="scientific">Persicimonas caeni</name>
    <dbReference type="NCBI Taxonomy" id="2292766"/>
    <lineage>
        <taxon>Bacteria</taxon>
        <taxon>Deltaproteobacteria</taxon>
        <taxon>Bradymonadales</taxon>
        <taxon>Bradymonadaceae</taxon>
        <taxon>Persicimonas</taxon>
    </lineage>
</organism>